<feature type="domain" description="N-acetyltransferase" evidence="1">
    <location>
        <begin position="24"/>
        <end position="166"/>
    </location>
</feature>
<protein>
    <submittedName>
        <fullName evidence="2">GNAT family N-acetyltransferase</fullName>
    </submittedName>
</protein>
<dbReference type="PANTHER" id="PTHR43792">
    <property type="entry name" value="GNAT FAMILY, PUTATIVE (AFU_ORTHOLOGUE AFUA_3G00765)-RELATED-RELATED"/>
    <property type="match status" value="1"/>
</dbReference>
<evidence type="ECO:0000313" key="2">
    <source>
        <dbReference type="EMBL" id="WBO85299.1"/>
    </source>
</evidence>
<dbReference type="Gene3D" id="3.40.630.30">
    <property type="match status" value="1"/>
</dbReference>
<organism evidence="2 3">
    <name type="scientific">Hymenobacter yonginensis</name>
    <dbReference type="NCBI Taxonomy" id="748197"/>
    <lineage>
        <taxon>Bacteria</taxon>
        <taxon>Pseudomonadati</taxon>
        <taxon>Bacteroidota</taxon>
        <taxon>Cytophagia</taxon>
        <taxon>Cytophagales</taxon>
        <taxon>Hymenobacteraceae</taxon>
        <taxon>Hymenobacter</taxon>
    </lineage>
</organism>
<dbReference type="SUPFAM" id="SSF55729">
    <property type="entry name" value="Acyl-CoA N-acyltransferases (Nat)"/>
    <property type="match status" value="1"/>
</dbReference>
<gene>
    <name evidence="2" type="ORF">O9Z63_03435</name>
</gene>
<dbReference type="InterPro" id="IPR051531">
    <property type="entry name" value="N-acetyltransferase"/>
</dbReference>
<evidence type="ECO:0000313" key="3">
    <source>
        <dbReference type="Proteomes" id="UP001211872"/>
    </source>
</evidence>
<dbReference type="PANTHER" id="PTHR43792:SF16">
    <property type="entry name" value="N-ACETYLTRANSFERASE DOMAIN-CONTAINING PROTEIN"/>
    <property type="match status" value="1"/>
</dbReference>
<dbReference type="InterPro" id="IPR000182">
    <property type="entry name" value="GNAT_dom"/>
</dbReference>
<keyword evidence="3" id="KW-1185">Reference proteome</keyword>
<accession>A0ABY7PR38</accession>
<dbReference type="InterPro" id="IPR016181">
    <property type="entry name" value="Acyl_CoA_acyltransferase"/>
</dbReference>
<name>A0ABY7PR38_9BACT</name>
<dbReference type="RefSeq" id="WP_270127900.1">
    <property type="nucleotide sequence ID" value="NZ_CP115396.1"/>
</dbReference>
<proteinExistence type="predicted"/>
<sequence length="190" mass="21306">MTPPLLSLLDMPAVTVPRLETPDLLLRGPLPTDLPEFTALSNDPAFYRFLGNKPQTEEEVWRRMLGQLGHWAMFGYGAWSIEEKATGQYCGSVGFFDFQRDLTPSLKGTLEAGWTIAPRLHGRGYASQAVQAALAWIEPRFPQARLTCIIDPNNVASLAVARKFHFHEFARATYHGESIVLLERRTDFSG</sequence>
<dbReference type="EMBL" id="CP115396">
    <property type="protein sequence ID" value="WBO85299.1"/>
    <property type="molecule type" value="Genomic_DNA"/>
</dbReference>
<dbReference type="Proteomes" id="UP001211872">
    <property type="component" value="Chromosome"/>
</dbReference>
<reference evidence="2 3" key="1">
    <citation type="journal article" date="2011" name="Int. J. Syst. Evol. Microbiol.">
        <title>Hymenobacter yonginensis sp. nov., isolated from a mesotrophic artificial lake.</title>
        <authorList>
            <person name="Joung Y."/>
            <person name="Cho S.H."/>
            <person name="Kim H."/>
            <person name="Kim S.B."/>
            <person name="Joh K."/>
        </authorList>
    </citation>
    <scope>NUCLEOTIDE SEQUENCE [LARGE SCALE GENOMIC DNA]</scope>
    <source>
        <strain evidence="2 3">KCTC 22745</strain>
    </source>
</reference>
<evidence type="ECO:0000259" key="1">
    <source>
        <dbReference type="Pfam" id="PF13302"/>
    </source>
</evidence>
<dbReference type="Pfam" id="PF13302">
    <property type="entry name" value="Acetyltransf_3"/>
    <property type="match status" value="1"/>
</dbReference>